<dbReference type="PANTHER" id="PTHR30061">
    <property type="entry name" value="MALTOSE-BINDING PERIPLASMIC PROTEIN"/>
    <property type="match status" value="1"/>
</dbReference>
<comment type="caution">
    <text evidence="6">The sequence shown here is derived from an EMBL/GenBank/DDBJ whole genome shotgun (WGS) entry which is preliminary data.</text>
</comment>
<dbReference type="PANTHER" id="PTHR30061:SF50">
    <property type="entry name" value="MALTOSE_MALTODEXTRIN-BINDING PERIPLASMIC PROTEIN"/>
    <property type="match status" value="1"/>
</dbReference>
<organism evidence="6 7">
    <name type="scientific">Zhihengliuella alba</name>
    <dbReference type="NCBI Taxonomy" id="547018"/>
    <lineage>
        <taxon>Bacteria</taxon>
        <taxon>Bacillati</taxon>
        <taxon>Actinomycetota</taxon>
        <taxon>Actinomycetes</taxon>
        <taxon>Micrococcales</taxon>
        <taxon>Micrococcaceae</taxon>
        <taxon>Zhihengliuella</taxon>
    </lineage>
</organism>
<dbReference type="Pfam" id="PF13416">
    <property type="entry name" value="SBP_bac_8"/>
    <property type="match status" value="1"/>
</dbReference>
<protein>
    <submittedName>
        <fullName evidence="6">Extracellular solute-binding protein</fullName>
    </submittedName>
</protein>
<evidence type="ECO:0000256" key="2">
    <source>
        <dbReference type="ARBA" id="ARBA00022448"/>
    </source>
</evidence>
<dbReference type="RefSeq" id="WP_344881182.1">
    <property type="nucleotide sequence ID" value="NZ_BAABCJ010000001.1"/>
</dbReference>
<sequence length="429" mass="44442">MKVHTRTISRRSAALGALGVSAVLALSACGGGSSEPAETTAASGSPAAGSTTLTMWTDAERAPALEEIAAQFESDKGIAVDLVVKDFAAVRDDFITQAPTGKGPDVLVGPHDWLGTLVQNGVVAPVQLGDKAGDFSEASVEAMTYEGQTYGVPYSVENIALVRNTALVGEAHEDFADVVAAGQAAVDSGDAEFPFLVGLDPKQADPYHAYPLQTSFGAPVFERGEDGSYDVSKLAMNNDGGKEFAQFLADHGDQGTGVFNSNITGDIAKEKFAAGASPYFLTGPWNIPAIEEAGIEFAVDPLPQAGSEDAQPFIGVNGFFVSAHSKNQLAANEFVVNYLSAESAQQALFEQGGRPPALTSAFEQAASDPVVAAFGEIGADGVPMPAAPEMQAVWADWGATELALIKGGVADPAAAWEEMCKSIEAKFDS</sequence>
<gene>
    <name evidence="6" type="ORF">GCM10022377_11400</name>
</gene>
<evidence type="ECO:0000313" key="6">
    <source>
        <dbReference type="EMBL" id="GAA3699988.1"/>
    </source>
</evidence>
<evidence type="ECO:0000256" key="1">
    <source>
        <dbReference type="ARBA" id="ARBA00008520"/>
    </source>
</evidence>
<dbReference type="Gene3D" id="3.40.190.10">
    <property type="entry name" value="Periplasmic binding protein-like II"/>
    <property type="match status" value="2"/>
</dbReference>
<dbReference type="PROSITE" id="PS51257">
    <property type="entry name" value="PROKAR_LIPOPROTEIN"/>
    <property type="match status" value="1"/>
</dbReference>
<keyword evidence="2" id="KW-0813">Transport</keyword>
<keyword evidence="4 5" id="KW-0732">Signal</keyword>
<dbReference type="CDD" id="cd13586">
    <property type="entry name" value="PBP2_Maltose_binding_like"/>
    <property type="match status" value="1"/>
</dbReference>
<dbReference type="SUPFAM" id="SSF53850">
    <property type="entry name" value="Periplasmic binding protein-like II"/>
    <property type="match status" value="1"/>
</dbReference>
<evidence type="ECO:0000256" key="5">
    <source>
        <dbReference type="SAM" id="SignalP"/>
    </source>
</evidence>
<accession>A0ABP7D7Y9</accession>
<dbReference type="EMBL" id="BAABCJ010000001">
    <property type="protein sequence ID" value="GAA3699988.1"/>
    <property type="molecule type" value="Genomic_DNA"/>
</dbReference>
<evidence type="ECO:0000256" key="4">
    <source>
        <dbReference type="ARBA" id="ARBA00022729"/>
    </source>
</evidence>
<dbReference type="InterPro" id="IPR006059">
    <property type="entry name" value="SBP"/>
</dbReference>
<feature type="signal peptide" evidence="5">
    <location>
        <begin position="1"/>
        <end position="27"/>
    </location>
</feature>
<dbReference type="Proteomes" id="UP001501536">
    <property type="component" value="Unassembled WGS sequence"/>
</dbReference>
<reference evidence="7" key="1">
    <citation type="journal article" date="2019" name="Int. J. Syst. Evol. Microbiol.">
        <title>The Global Catalogue of Microorganisms (GCM) 10K type strain sequencing project: providing services to taxonomists for standard genome sequencing and annotation.</title>
        <authorList>
            <consortium name="The Broad Institute Genomics Platform"/>
            <consortium name="The Broad Institute Genome Sequencing Center for Infectious Disease"/>
            <person name="Wu L."/>
            <person name="Ma J."/>
        </authorList>
    </citation>
    <scope>NUCLEOTIDE SEQUENCE [LARGE SCALE GENOMIC DNA]</scope>
    <source>
        <strain evidence="7">JCM 16961</strain>
    </source>
</reference>
<evidence type="ECO:0000256" key="3">
    <source>
        <dbReference type="ARBA" id="ARBA00022597"/>
    </source>
</evidence>
<evidence type="ECO:0000313" key="7">
    <source>
        <dbReference type="Proteomes" id="UP001501536"/>
    </source>
</evidence>
<dbReference type="PRINTS" id="PR00181">
    <property type="entry name" value="MALTOSEBP"/>
</dbReference>
<keyword evidence="7" id="KW-1185">Reference proteome</keyword>
<dbReference type="InterPro" id="IPR006060">
    <property type="entry name" value="Maltose/Cyclodextrin-bd"/>
</dbReference>
<keyword evidence="3" id="KW-0762">Sugar transport</keyword>
<proteinExistence type="inferred from homology"/>
<feature type="chain" id="PRO_5047516581" evidence="5">
    <location>
        <begin position="28"/>
        <end position="429"/>
    </location>
</feature>
<comment type="similarity">
    <text evidence="1">Belongs to the bacterial solute-binding protein 1 family.</text>
</comment>
<name>A0ABP7D7Y9_9MICC</name>